<dbReference type="Proteomes" id="UP001189624">
    <property type="component" value="Chromosome 11"/>
</dbReference>
<protein>
    <submittedName>
        <fullName evidence="1">Uncharacterized protein</fullName>
    </submittedName>
</protein>
<dbReference type="Gramene" id="rna-AYBTSS11_LOCUS30409">
    <property type="protein sequence ID" value="CAJ1978221.1"/>
    <property type="gene ID" value="gene-AYBTSS11_LOCUS30409"/>
</dbReference>
<sequence length="76" mass="8406">MNSPQLQLRAQDHFLHEVGERGLDSSLDYFCAGVNKLLQYSQGLQQPFRGSGCSTVSGQRSEVFLILPNEVALRAP</sequence>
<name>A0AA86W462_9FABA</name>
<evidence type="ECO:0000313" key="1">
    <source>
        <dbReference type="EMBL" id="CAJ1978221.1"/>
    </source>
</evidence>
<keyword evidence="2" id="KW-1185">Reference proteome</keyword>
<dbReference type="EMBL" id="OY731408">
    <property type="protein sequence ID" value="CAJ1978221.1"/>
    <property type="molecule type" value="Genomic_DNA"/>
</dbReference>
<organism evidence="1 2">
    <name type="scientific">Sphenostylis stenocarpa</name>
    <dbReference type="NCBI Taxonomy" id="92480"/>
    <lineage>
        <taxon>Eukaryota</taxon>
        <taxon>Viridiplantae</taxon>
        <taxon>Streptophyta</taxon>
        <taxon>Embryophyta</taxon>
        <taxon>Tracheophyta</taxon>
        <taxon>Spermatophyta</taxon>
        <taxon>Magnoliopsida</taxon>
        <taxon>eudicotyledons</taxon>
        <taxon>Gunneridae</taxon>
        <taxon>Pentapetalae</taxon>
        <taxon>rosids</taxon>
        <taxon>fabids</taxon>
        <taxon>Fabales</taxon>
        <taxon>Fabaceae</taxon>
        <taxon>Papilionoideae</taxon>
        <taxon>50 kb inversion clade</taxon>
        <taxon>NPAAA clade</taxon>
        <taxon>indigoferoid/millettioid clade</taxon>
        <taxon>Phaseoleae</taxon>
        <taxon>Sphenostylis</taxon>
    </lineage>
</organism>
<accession>A0AA86W462</accession>
<reference evidence="1" key="1">
    <citation type="submission" date="2023-10" db="EMBL/GenBank/DDBJ databases">
        <authorList>
            <person name="Domelevo Entfellner J.-B."/>
        </authorList>
    </citation>
    <scope>NUCLEOTIDE SEQUENCE</scope>
</reference>
<gene>
    <name evidence="1" type="ORF">AYBTSS11_LOCUS30409</name>
</gene>
<proteinExistence type="predicted"/>
<evidence type="ECO:0000313" key="2">
    <source>
        <dbReference type="Proteomes" id="UP001189624"/>
    </source>
</evidence>
<dbReference type="AlphaFoldDB" id="A0AA86W462"/>